<keyword evidence="3" id="KW-1185">Reference proteome</keyword>
<name>A0A8K0XNK3_9AGAR</name>
<evidence type="ECO:0000313" key="2">
    <source>
        <dbReference type="EMBL" id="KAH8096854.1"/>
    </source>
</evidence>
<feature type="compositionally biased region" description="Acidic residues" evidence="1">
    <location>
        <begin position="194"/>
        <end position="204"/>
    </location>
</feature>
<sequence>MDAQHEIRITSHGKIHNWVDFALKHFEAKPDEALVLHTLPLPAKDTVAQPESVDAKSDRERLPHSVANVPRLISVVEIIKREYLKQLDSIHQDHGKLSGLYQYNEIGSLPDPMEEGDVAGAEQARVQALANALQGKKHLKIKKSPYMKVILSRRELDDAHLRAFTKQPPSIRKLPRSTVNRAKRRQAKQKEDTEQQMDQDDDLS</sequence>
<protein>
    <submittedName>
        <fullName evidence="2">Uncharacterized protein</fullName>
    </submittedName>
</protein>
<comment type="caution">
    <text evidence="2">The sequence shown here is derived from an EMBL/GenBank/DDBJ whole genome shotgun (WGS) entry which is preliminary data.</text>
</comment>
<reference evidence="2" key="1">
    <citation type="journal article" date="2021" name="New Phytol.">
        <title>Evolutionary innovations through gain and loss of genes in the ectomycorrhizal Boletales.</title>
        <authorList>
            <person name="Wu G."/>
            <person name="Miyauchi S."/>
            <person name="Morin E."/>
            <person name="Kuo A."/>
            <person name="Drula E."/>
            <person name="Varga T."/>
            <person name="Kohler A."/>
            <person name="Feng B."/>
            <person name="Cao Y."/>
            <person name="Lipzen A."/>
            <person name="Daum C."/>
            <person name="Hundley H."/>
            <person name="Pangilinan J."/>
            <person name="Johnson J."/>
            <person name="Barry K."/>
            <person name="LaButti K."/>
            <person name="Ng V."/>
            <person name="Ahrendt S."/>
            <person name="Min B."/>
            <person name="Choi I.G."/>
            <person name="Park H."/>
            <person name="Plett J.M."/>
            <person name="Magnuson J."/>
            <person name="Spatafora J.W."/>
            <person name="Nagy L.G."/>
            <person name="Henrissat B."/>
            <person name="Grigoriev I.V."/>
            <person name="Yang Z.L."/>
            <person name="Xu J."/>
            <person name="Martin F.M."/>
        </authorList>
    </citation>
    <scope>NUCLEOTIDE SEQUENCE</scope>
    <source>
        <strain evidence="2">KKN 215</strain>
    </source>
</reference>
<evidence type="ECO:0000256" key="1">
    <source>
        <dbReference type="SAM" id="MobiDB-lite"/>
    </source>
</evidence>
<feature type="region of interest" description="Disordered" evidence="1">
    <location>
        <begin position="162"/>
        <end position="204"/>
    </location>
</feature>
<dbReference type="OrthoDB" id="424402at2759"/>
<gene>
    <name evidence="2" type="ORF">BXZ70DRAFT_944808</name>
</gene>
<dbReference type="AlphaFoldDB" id="A0A8K0XNK3"/>
<dbReference type="EMBL" id="JAEVFJ010000022">
    <property type="protein sequence ID" value="KAH8096854.1"/>
    <property type="molecule type" value="Genomic_DNA"/>
</dbReference>
<organism evidence="2 3">
    <name type="scientific">Cristinia sonorae</name>
    <dbReference type="NCBI Taxonomy" id="1940300"/>
    <lineage>
        <taxon>Eukaryota</taxon>
        <taxon>Fungi</taxon>
        <taxon>Dikarya</taxon>
        <taxon>Basidiomycota</taxon>
        <taxon>Agaricomycotina</taxon>
        <taxon>Agaricomycetes</taxon>
        <taxon>Agaricomycetidae</taxon>
        <taxon>Agaricales</taxon>
        <taxon>Pleurotineae</taxon>
        <taxon>Stephanosporaceae</taxon>
        <taxon>Cristinia</taxon>
    </lineage>
</organism>
<evidence type="ECO:0000313" key="3">
    <source>
        <dbReference type="Proteomes" id="UP000813824"/>
    </source>
</evidence>
<accession>A0A8K0XNK3</accession>
<dbReference type="Proteomes" id="UP000813824">
    <property type="component" value="Unassembled WGS sequence"/>
</dbReference>
<proteinExistence type="predicted"/>